<reference evidence="2 3" key="1">
    <citation type="journal article" date="2014" name="Am. J. Bot.">
        <title>Genome assembly and annotation for red clover (Trifolium pratense; Fabaceae).</title>
        <authorList>
            <person name="Istvanek J."/>
            <person name="Jaros M."/>
            <person name="Krenek A."/>
            <person name="Repkova J."/>
        </authorList>
    </citation>
    <scope>NUCLEOTIDE SEQUENCE [LARGE SCALE GENOMIC DNA]</scope>
    <source>
        <strain evidence="3">cv. Tatra</strain>
        <tissue evidence="2">Young leaves</tissue>
    </source>
</reference>
<dbReference type="EMBL" id="ASHM01061497">
    <property type="protein sequence ID" value="PNX89995.1"/>
    <property type="molecule type" value="Genomic_DNA"/>
</dbReference>
<gene>
    <name evidence="2" type="ORF">L195_g046118</name>
</gene>
<dbReference type="AlphaFoldDB" id="A0A2K3MGS8"/>
<comment type="caution">
    <text evidence="2">The sequence shown here is derived from an EMBL/GenBank/DDBJ whole genome shotgun (WGS) entry which is preliminary data.</text>
</comment>
<dbReference type="Proteomes" id="UP000236291">
    <property type="component" value="Unassembled WGS sequence"/>
</dbReference>
<dbReference type="PANTHER" id="PTHR43690:SF18">
    <property type="entry name" value="INSULIN-DEGRADING ENZYME-RELATED"/>
    <property type="match status" value="1"/>
</dbReference>
<dbReference type="InterPro" id="IPR011249">
    <property type="entry name" value="Metalloenz_LuxS/M16"/>
</dbReference>
<evidence type="ECO:0000313" key="3">
    <source>
        <dbReference type="Proteomes" id="UP000236291"/>
    </source>
</evidence>
<dbReference type="SUPFAM" id="SSF63411">
    <property type="entry name" value="LuxS/MPP-like metallohydrolase"/>
    <property type="match status" value="1"/>
</dbReference>
<reference evidence="2 3" key="2">
    <citation type="journal article" date="2017" name="Front. Plant Sci.">
        <title>Gene Classification and Mining of Molecular Markers Useful in Red Clover (Trifolium pratense) Breeding.</title>
        <authorList>
            <person name="Istvanek J."/>
            <person name="Dluhosova J."/>
            <person name="Dluhos P."/>
            <person name="Patkova L."/>
            <person name="Nedelnik J."/>
            <person name="Repkova J."/>
        </authorList>
    </citation>
    <scope>NUCLEOTIDE SEQUENCE [LARGE SCALE GENOMIC DNA]</scope>
    <source>
        <strain evidence="3">cv. Tatra</strain>
        <tissue evidence="2">Young leaves</tissue>
    </source>
</reference>
<keyword evidence="1" id="KW-0479">Metal-binding</keyword>
<name>A0A2K3MGS8_TRIPR</name>
<accession>A0A2K3MGS8</accession>
<organism evidence="2 3">
    <name type="scientific">Trifolium pratense</name>
    <name type="common">Red clover</name>
    <dbReference type="NCBI Taxonomy" id="57577"/>
    <lineage>
        <taxon>Eukaryota</taxon>
        <taxon>Viridiplantae</taxon>
        <taxon>Streptophyta</taxon>
        <taxon>Embryophyta</taxon>
        <taxon>Tracheophyta</taxon>
        <taxon>Spermatophyta</taxon>
        <taxon>Magnoliopsida</taxon>
        <taxon>eudicotyledons</taxon>
        <taxon>Gunneridae</taxon>
        <taxon>Pentapetalae</taxon>
        <taxon>rosids</taxon>
        <taxon>fabids</taxon>
        <taxon>Fabales</taxon>
        <taxon>Fabaceae</taxon>
        <taxon>Papilionoideae</taxon>
        <taxon>50 kb inversion clade</taxon>
        <taxon>NPAAA clade</taxon>
        <taxon>Hologalegina</taxon>
        <taxon>IRL clade</taxon>
        <taxon>Trifolieae</taxon>
        <taxon>Trifolium</taxon>
    </lineage>
</organism>
<evidence type="ECO:0000313" key="2">
    <source>
        <dbReference type="EMBL" id="PNX89995.1"/>
    </source>
</evidence>
<protein>
    <submittedName>
        <fullName evidence="2">Insulin-degrading enzyme-like protein</fullName>
    </submittedName>
</protein>
<dbReference type="PANTHER" id="PTHR43690">
    <property type="entry name" value="NARDILYSIN"/>
    <property type="match status" value="1"/>
</dbReference>
<dbReference type="GO" id="GO:0046872">
    <property type="term" value="F:metal ion binding"/>
    <property type="evidence" value="ECO:0007669"/>
    <property type="project" value="UniProtKB-KW"/>
</dbReference>
<evidence type="ECO:0000256" key="1">
    <source>
        <dbReference type="ARBA" id="ARBA00022723"/>
    </source>
</evidence>
<sequence length="161" mass="19339">MHKARSLEEESNRLWTEILEQRCNFDIETKKAEQLKTIEKNDVIEWCGKYLKESSSKCRRLKIRFWANNADTKVDDSESDHTTEMMYDDPETEVDCKEYFITTNMMSDDSKSEMDYTTKMMSDDSETEFYYTTELKDGDDSKSKIEEFKQGREFYQKYRAF</sequence>
<dbReference type="Gene3D" id="3.30.830.10">
    <property type="entry name" value="Metalloenzyme, LuxS/M16 peptidase-like"/>
    <property type="match status" value="1"/>
</dbReference>
<dbReference type="GO" id="GO:0005829">
    <property type="term" value="C:cytosol"/>
    <property type="evidence" value="ECO:0007669"/>
    <property type="project" value="TreeGrafter"/>
</dbReference>
<proteinExistence type="predicted"/>
<dbReference type="InterPro" id="IPR050626">
    <property type="entry name" value="Peptidase_M16"/>
</dbReference>
<dbReference type="STRING" id="57577.A0A2K3MGS8"/>